<name>A0ABU1I7N9_9BURK</name>
<dbReference type="InterPro" id="IPR003593">
    <property type="entry name" value="AAA+_ATPase"/>
</dbReference>
<protein>
    <submittedName>
        <fullName evidence="8">Cu-processing system ATP-binding protein</fullName>
    </submittedName>
</protein>
<proteinExistence type="inferred from homology"/>
<evidence type="ECO:0000313" key="8">
    <source>
        <dbReference type="EMBL" id="MDR6212428.1"/>
    </source>
</evidence>
<keyword evidence="3" id="KW-1003">Cell membrane</keyword>
<dbReference type="PANTHER" id="PTHR43335">
    <property type="entry name" value="ABC TRANSPORTER, ATP-BINDING PROTEIN"/>
    <property type="match status" value="1"/>
</dbReference>
<feature type="region of interest" description="Disordered" evidence="6">
    <location>
        <begin position="1"/>
        <end position="20"/>
    </location>
</feature>
<sequence length="334" mass="35535">MNDSRNPCNPDAAPPGGGDDGAVRIRGVHKHYGAVHAVDGIDLDIGSGELFGLIGHNGAGKSTLFKMVLGLVAPTSGVIDVLGADVQGPGFRDARRHVGYLPENVVLYDNLSGLETLEFFARLKGVDRSHCAPALERVGLDGAGRRAVREYSKGMRQRLGFAQALLGMPRVLLLDEPTNGLDPAAIRGFYATLRELQAQGVTVVITSHILSELQERVDRIAILSEGRLQALGSVAMLREQAKMPLRIAVALSARGAEDSASLQQALQQLPSVAVVHEPPGLRLTCPREDKMAVLGLLARLGPQITDIDIHEPSLEDVFFGLPGRTAPTGDMACS</sequence>
<evidence type="ECO:0000256" key="6">
    <source>
        <dbReference type="SAM" id="MobiDB-lite"/>
    </source>
</evidence>
<evidence type="ECO:0000313" key="9">
    <source>
        <dbReference type="Proteomes" id="UP001267710"/>
    </source>
</evidence>
<dbReference type="GO" id="GO:0005524">
    <property type="term" value="F:ATP binding"/>
    <property type="evidence" value="ECO:0007669"/>
    <property type="project" value="UniProtKB-KW"/>
</dbReference>
<keyword evidence="3" id="KW-0472">Membrane</keyword>
<organism evidence="8 9">
    <name type="scientific">Paracidovorax wautersii</name>
    <dbReference type="NCBI Taxonomy" id="1177982"/>
    <lineage>
        <taxon>Bacteria</taxon>
        <taxon>Pseudomonadati</taxon>
        <taxon>Pseudomonadota</taxon>
        <taxon>Betaproteobacteria</taxon>
        <taxon>Burkholderiales</taxon>
        <taxon>Comamonadaceae</taxon>
        <taxon>Paracidovorax</taxon>
    </lineage>
</organism>
<keyword evidence="9" id="KW-1185">Reference proteome</keyword>
<dbReference type="PROSITE" id="PS00211">
    <property type="entry name" value="ABC_TRANSPORTER_1"/>
    <property type="match status" value="1"/>
</dbReference>
<dbReference type="InterPro" id="IPR003439">
    <property type="entry name" value="ABC_transporter-like_ATP-bd"/>
</dbReference>
<keyword evidence="4" id="KW-0547">Nucleotide-binding</keyword>
<gene>
    <name evidence="8" type="ORF">QE399_000117</name>
</gene>
<dbReference type="SMART" id="SM00382">
    <property type="entry name" value="AAA"/>
    <property type="match status" value="1"/>
</dbReference>
<dbReference type="Pfam" id="PF00005">
    <property type="entry name" value="ABC_tran"/>
    <property type="match status" value="1"/>
</dbReference>
<accession>A0ABU1I7N9</accession>
<keyword evidence="5 8" id="KW-0067">ATP-binding</keyword>
<comment type="similarity">
    <text evidence="1">Belongs to the ABC transporter superfamily.</text>
</comment>
<keyword evidence="2" id="KW-0813">Transport</keyword>
<dbReference type="SUPFAM" id="SSF52540">
    <property type="entry name" value="P-loop containing nucleoside triphosphate hydrolases"/>
    <property type="match status" value="1"/>
</dbReference>
<evidence type="ECO:0000256" key="4">
    <source>
        <dbReference type="ARBA" id="ARBA00022741"/>
    </source>
</evidence>
<dbReference type="EMBL" id="JAVIZX010000001">
    <property type="protein sequence ID" value="MDR6212428.1"/>
    <property type="molecule type" value="Genomic_DNA"/>
</dbReference>
<evidence type="ECO:0000259" key="7">
    <source>
        <dbReference type="PROSITE" id="PS50893"/>
    </source>
</evidence>
<dbReference type="Proteomes" id="UP001267710">
    <property type="component" value="Unassembled WGS sequence"/>
</dbReference>
<dbReference type="InterPro" id="IPR027417">
    <property type="entry name" value="P-loop_NTPase"/>
</dbReference>
<dbReference type="InterPro" id="IPR017871">
    <property type="entry name" value="ABC_transporter-like_CS"/>
</dbReference>
<evidence type="ECO:0000256" key="3">
    <source>
        <dbReference type="ARBA" id="ARBA00022475"/>
    </source>
</evidence>
<evidence type="ECO:0000256" key="1">
    <source>
        <dbReference type="ARBA" id="ARBA00005417"/>
    </source>
</evidence>
<dbReference type="Gene3D" id="3.40.50.300">
    <property type="entry name" value="P-loop containing nucleotide triphosphate hydrolases"/>
    <property type="match status" value="1"/>
</dbReference>
<reference evidence="8 9" key="1">
    <citation type="submission" date="2023-08" db="EMBL/GenBank/DDBJ databases">
        <title>Functional and genomic diversity of the sorghum phyllosphere microbiome.</title>
        <authorList>
            <person name="Shade A."/>
        </authorList>
    </citation>
    <scope>NUCLEOTIDE SEQUENCE [LARGE SCALE GENOMIC DNA]</scope>
    <source>
        <strain evidence="8 9">SORGH_AS_0335</strain>
    </source>
</reference>
<evidence type="ECO:0000256" key="2">
    <source>
        <dbReference type="ARBA" id="ARBA00022448"/>
    </source>
</evidence>
<dbReference type="PROSITE" id="PS50893">
    <property type="entry name" value="ABC_TRANSPORTER_2"/>
    <property type="match status" value="1"/>
</dbReference>
<dbReference type="CDD" id="cd03230">
    <property type="entry name" value="ABC_DR_subfamily_A"/>
    <property type="match status" value="1"/>
</dbReference>
<evidence type="ECO:0000256" key="5">
    <source>
        <dbReference type="ARBA" id="ARBA00022840"/>
    </source>
</evidence>
<comment type="caution">
    <text evidence="8">The sequence shown here is derived from an EMBL/GenBank/DDBJ whole genome shotgun (WGS) entry which is preliminary data.</text>
</comment>
<feature type="domain" description="ABC transporter" evidence="7">
    <location>
        <begin position="23"/>
        <end position="250"/>
    </location>
</feature>